<dbReference type="RefSeq" id="WP_239671396.1">
    <property type="nucleotide sequence ID" value="NZ_JAMQPS010000002.1"/>
</dbReference>
<reference evidence="2" key="1">
    <citation type="submission" date="2022-06" db="EMBL/GenBank/DDBJ databases">
        <title>Leptospira isolates from biofilms formed at urban environments.</title>
        <authorList>
            <person name="Ribeiro P.S."/>
            <person name="Sousa T."/>
            <person name="Carvalho N."/>
            <person name="Aburjaile F."/>
            <person name="Neves F."/>
            <person name="Oliveira D."/>
            <person name="Blanco L."/>
            <person name="Lima J."/>
            <person name="Costa F."/>
            <person name="Brenig B."/>
            <person name="Soares S."/>
            <person name="Ramos R."/>
            <person name="Goes-Neto A."/>
            <person name="Matiuzzi M."/>
            <person name="Azevedo V."/>
            <person name="Ristow P."/>
        </authorList>
    </citation>
    <scope>NUCLEOTIDE SEQUENCE</scope>
    <source>
        <strain evidence="2">VSF7</strain>
    </source>
</reference>
<gene>
    <name evidence="2" type="ORF">ND810_14710</name>
</gene>
<feature type="region of interest" description="Disordered" evidence="1">
    <location>
        <begin position="1"/>
        <end position="45"/>
    </location>
</feature>
<sequence>MNKFSKKWESKGKRLRNKGLHGRGDSLGGGSSSPPKSGGDTTANFLPNSNSYPKLTPMHQKFLILFVSFAIVSCSTGASYQKPENAKATKQWGVVEVKETVKSMSHSLSVYYKTEMKTGFLEWRKLQNSTSEHIDTKLITNEILNQLTKDKIPFVDTSVREDATKEMAFGKTGMVSSDSRLAVGKFKSPSHQIKGEINEVVNFESGTKIQYITVTLFLVSLETNQIVWSEQTNFLKKSRVEGYGF</sequence>
<proteinExistence type="predicted"/>
<dbReference type="EMBL" id="JAMQQD010000005">
    <property type="protein sequence ID" value="MCW7516417.1"/>
    <property type="molecule type" value="Genomic_DNA"/>
</dbReference>
<protein>
    <submittedName>
        <fullName evidence="2">Penicillin-binding protein activator LpoB</fullName>
    </submittedName>
</protein>
<accession>A0AAW5VEU2</accession>
<dbReference type="InterPro" id="IPR014094">
    <property type="entry name" value="LpoB"/>
</dbReference>
<dbReference type="Gene3D" id="3.40.50.10610">
    <property type="entry name" value="ABC-type transport auxiliary lipoprotein component"/>
    <property type="match status" value="1"/>
</dbReference>
<evidence type="ECO:0000256" key="1">
    <source>
        <dbReference type="SAM" id="MobiDB-lite"/>
    </source>
</evidence>
<comment type="caution">
    <text evidence="2">The sequence shown here is derived from an EMBL/GenBank/DDBJ whole genome shotgun (WGS) entry which is preliminary data.</text>
</comment>
<dbReference type="AlphaFoldDB" id="A0AAW5VEU2"/>
<dbReference type="Pfam" id="PF13036">
    <property type="entry name" value="LpoB"/>
    <property type="match status" value="1"/>
</dbReference>
<dbReference type="Proteomes" id="UP001209694">
    <property type="component" value="Unassembled WGS sequence"/>
</dbReference>
<feature type="compositionally biased region" description="Basic and acidic residues" evidence="1">
    <location>
        <begin position="1"/>
        <end position="12"/>
    </location>
</feature>
<organism evidence="2 3">
    <name type="scientific">Leptospira levettii</name>
    <dbReference type="NCBI Taxonomy" id="2023178"/>
    <lineage>
        <taxon>Bacteria</taxon>
        <taxon>Pseudomonadati</taxon>
        <taxon>Spirochaetota</taxon>
        <taxon>Spirochaetia</taxon>
        <taxon>Leptospirales</taxon>
        <taxon>Leptospiraceae</taxon>
        <taxon>Leptospira</taxon>
    </lineage>
</organism>
<evidence type="ECO:0000313" key="2">
    <source>
        <dbReference type="EMBL" id="MCW7516417.1"/>
    </source>
</evidence>
<evidence type="ECO:0000313" key="3">
    <source>
        <dbReference type="Proteomes" id="UP001209694"/>
    </source>
</evidence>
<name>A0AAW5VEU2_9LEPT</name>